<sequence>MFVVAICSPSIIRYDYIFYWTVIIEPCQDIGTIPIASPSDHKSSGRYVLISSSSSGRAFNRTYSWVV</sequence>
<proteinExistence type="predicted"/>
<dbReference type="EMBL" id="NJHN03000063">
    <property type="protein sequence ID" value="KAH9418470.1"/>
    <property type="molecule type" value="Genomic_DNA"/>
</dbReference>
<accession>A0ABQ8J7S7</accession>
<reference evidence="1 2" key="1">
    <citation type="journal article" date="2018" name="J. Allergy Clin. Immunol.">
        <title>High-quality assembly of Dermatophagoides pteronyssinus genome and transcriptome reveals a wide range of novel allergens.</title>
        <authorList>
            <person name="Liu X.Y."/>
            <person name="Yang K.Y."/>
            <person name="Wang M.Q."/>
            <person name="Kwok J.S."/>
            <person name="Zeng X."/>
            <person name="Yang Z."/>
            <person name="Xiao X.J."/>
            <person name="Lau C.P."/>
            <person name="Li Y."/>
            <person name="Huang Z.M."/>
            <person name="Ba J.G."/>
            <person name="Yim A.K."/>
            <person name="Ouyang C.Y."/>
            <person name="Ngai S.M."/>
            <person name="Chan T.F."/>
            <person name="Leung E.L."/>
            <person name="Liu L."/>
            <person name="Liu Z.G."/>
            <person name="Tsui S.K."/>
        </authorList>
    </citation>
    <scope>NUCLEOTIDE SEQUENCE [LARGE SCALE GENOMIC DNA]</scope>
    <source>
        <strain evidence="1">Derp</strain>
    </source>
</reference>
<keyword evidence="2" id="KW-1185">Reference proteome</keyword>
<organism evidence="1 2">
    <name type="scientific">Dermatophagoides pteronyssinus</name>
    <name type="common">European house dust mite</name>
    <dbReference type="NCBI Taxonomy" id="6956"/>
    <lineage>
        <taxon>Eukaryota</taxon>
        <taxon>Metazoa</taxon>
        <taxon>Ecdysozoa</taxon>
        <taxon>Arthropoda</taxon>
        <taxon>Chelicerata</taxon>
        <taxon>Arachnida</taxon>
        <taxon>Acari</taxon>
        <taxon>Acariformes</taxon>
        <taxon>Sarcoptiformes</taxon>
        <taxon>Astigmata</taxon>
        <taxon>Psoroptidia</taxon>
        <taxon>Analgoidea</taxon>
        <taxon>Pyroglyphidae</taxon>
        <taxon>Dermatophagoidinae</taxon>
        <taxon>Dermatophagoides</taxon>
    </lineage>
</organism>
<name>A0ABQ8J7S7_DERPT</name>
<reference evidence="1 2" key="2">
    <citation type="journal article" date="2022" name="Mol. Biol. Evol.">
        <title>Comparative Genomics Reveals Insights into the Divergent Evolution of Astigmatic Mites and Household Pest Adaptations.</title>
        <authorList>
            <person name="Xiong Q."/>
            <person name="Wan A.T."/>
            <person name="Liu X."/>
            <person name="Fung C.S."/>
            <person name="Xiao X."/>
            <person name="Malainual N."/>
            <person name="Hou J."/>
            <person name="Wang L."/>
            <person name="Wang M."/>
            <person name="Yang K.Y."/>
            <person name="Cui Y."/>
            <person name="Leung E.L."/>
            <person name="Nong W."/>
            <person name="Shin S.K."/>
            <person name="Au S.W."/>
            <person name="Jeong K.Y."/>
            <person name="Chew F.T."/>
            <person name="Hui J.H."/>
            <person name="Leung T.F."/>
            <person name="Tungtrongchitr A."/>
            <person name="Zhong N."/>
            <person name="Liu Z."/>
            <person name="Tsui S.K."/>
        </authorList>
    </citation>
    <scope>NUCLEOTIDE SEQUENCE [LARGE SCALE GENOMIC DNA]</scope>
    <source>
        <strain evidence="1">Derp</strain>
    </source>
</reference>
<evidence type="ECO:0000313" key="1">
    <source>
        <dbReference type="EMBL" id="KAH9418470.1"/>
    </source>
</evidence>
<protein>
    <submittedName>
        <fullName evidence="1">Uncharacterized protein</fullName>
    </submittedName>
</protein>
<evidence type="ECO:0000313" key="2">
    <source>
        <dbReference type="Proteomes" id="UP000887458"/>
    </source>
</evidence>
<gene>
    <name evidence="1" type="ORF">DERP_011332</name>
</gene>
<dbReference type="Proteomes" id="UP000887458">
    <property type="component" value="Unassembled WGS sequence"/>
</dbReference>
<comment type="caution">
    <text evidence="1">The sequence shown here is derived from an EMBL/GenBank/DDBJ whole genome shotgun (WGS) entry which is preliminary data.</text>
</comment>